<reference evidence="4" key="1">
    <citation type="submission" date="2020-07" db="EMBL/GenBank/DDBJ databases">
        <authorList>
            <person name="Lin J."/>
        </authorList>
    </citation>
    <scope>NUCLEOTIDE SEQUENCE</scope>
</reference>
<dbReference type="PANTHER" id="PTHR13068:SF93">
    <property type="entry name" value="OS05G0403600 PROTEIN"/>
    <property type="match status" value="1"/>
</dbReference>
<dbReference type="GO" id="GO:0003676">
    <property type="term" value="F:nucleic acid binding"/>
    <property type="evidence" value="ECO:0007669"/>
    <property type="project" value="InterPro"/>
</dbReference>
<sequence>MLNSIRHRLLRPPSSPQGVAFLFLLPHPTNPSPPKSLSLCSSTSTTTSTDHHSQTLTFLIDSCGLSPESAISASQKLHLKSTENPNAVLRLLRDYGFGETHISKLISRHPAVLSSDPHRNLKPKLEFFRGFGFSGESLVRILTSHPLLLRRSLENHIIPCFTFLRTLLPAVGDIVFVFSRSPHSLNADLNKSILPILAVLREHNLPEDRISKLLKIQPGILLLPPRRANEIVEEVKAAGIPTSNPIFVYAFHTIAGLKRVNWDRKMAVYKSFGLSEADIISSFQRHPMIMKISEEKIRRDLEFFLNRLKLIPDDIARHPILLRFSLEKRILPRCAVMSVLKRKGKLKENSSVIPALLVTTSSFLERYVTRYQDDVPEVLKAYHGEIKFQG</sequence>
<dbReference type="GO" id="GO:0006353">
    <property type="term" value="P:DNA-templated transcription termination"/>
    <property type="evidence" value="ECO:0007669"/>
    <property type="project" value="UniProtKB-KW"/>
</dbReference>
<dbReference type="SMART" id="SM00733">
    <property type="entry name" value="Mterf"/>
    <property type="match status" value="5"/>
</dbReference>
<keyword evidence="2" id="KW-0806">Transcription termination</keyword>
<comment type="similarity">
    <text evidence="1">Belongs to the mTERF family.</text>
</comment>
<evidence type="ECO:0000313" key="4">
    <source>
        <dbReference type="EMBL" id="CAD1828995.1"/>
    </source>
</evidence>
<protein>
    <submittedName>
        <fullName evidence="4">Uncharacterized protein</fullName>
    </submittedName>
</protein>
<evidence type="ECO:0000256" key="2">
    <source>
        <dbReference type="ARBA" id="ARBA00022472"/>
    </source>
</evidence>
<keyword evidence="3" id="KW-0809">Transit peptide</keyword>
<name>A0A6V7PDR9_ANACO</name>
<dbReference type="PANTHER" id="PTHR13068">
    <property type="entry name" value="CGI-12 PROTEIN-RELATED"/>
    <property type="match status" value="1"/>
</dbReference>
<proteinExistence type="inferred from homology"/>
<evidence type="ECO:0000256" key="3">
    <source>
        <dbReference type="ARBA" id="ARBA00022946"/>
    </source>
</evidence>
<evidence type="ECO:0000256" key="1">
    <source>
        <dbReference type="ARBA" id="ARBA00007692"/>
    </source>
</evidence>
<gene>
    <name evidence="4" type="ORF">CB5_LOCUS12206</name>
</gene>
<keyword evidence="2" id="KW-0805">Transcription regulation</keyword>
<dbReference type="Gene3D" id="1.25.70.10">
    <property type="entry name" value="Transcription termination factor 3, mitochondrial"/>
    <property type="match status" value="2"/>
</dbReference>
<organism evidence="4">
    <name type="scientific">Ananas comosus var. bracteatus</name>
    <name type="common">red pineapple</name>
    <dbReference type="NCBI Taxonomy" id="296719"/>
    <lineage>
        <taxon>Eukaryota</taxon>
        <taxon>Viridiplantae</taxon>
        <taxon>Streptophyta</taxon>
        <taxon>Embryophyta</taxon>
        <taxon>Tracheophyta</taxon>
        <taxon>Spermatophyta</taxon>
        <taxon>Magnoliopsida</taxon>
        <taxon>Liliopsida</taxon>
        <taxon>Poales</taxon>
        <taxon>Bromeliaceae</taxon>
        <taxon>Bromelioideae</taxon>
        <taxon>Ananas</taxon>
    </lineage>
</organism>
<accession>A0A6V7PDR9</accession>
<dbReference type="AlphaFoldDB" id="A0A6V7PDR9"/>
<dbReference type="InterPro" id="IPR038538">
    <property type="entry name" value="MTERF_sf"/>
</dbReference>
<keyword evidence="2" id="KW-0804">Transcription</keyword>
<dbReference type="FunFam" id="1.25.70.10:FF:000001">
    <property type="entry name" value="Mitochondrial transcription termination factor-like"/>
    <property type="match status" value="1"/>
</dbReference>
<dbReference type="EMBL" id="LR862147">
    <property type="protein sequence ID" value="CAD1828995.1"/>
    <property type="molecule type" value="Genomic_DNA"/>
</dbReference>
<dbReference type="InterPro" id="IPR003690">
    <property type="entry name" value="MTERF"/>
</dbReference>
<dbReference type="Pfam" id="PF02536">
    <property type="entry name" value="mTERF"/>
    <property type="match status" value="1"/>
</dbReference>